<gene>
    <name evidence="3" type="ORF">SAMN05660691_03193</name>
</gene>
<dbReference type="Pfam" id="PF00497">
    <property type="entry name" value="SBP_bac_3"/>
    <property type="match status" value="1"/>
</dbReference>
<proteinExistence type="predicted"/>
<dbReference type="AlphaFoldDB" id="A0A1H6N6C0"/>
<dbReference type="RefSeq" id="WP_245728364.1">
    <property type="nucleotide sequence ID" value="NZ_FNXF01000014.1"/>
</dbReference>
<feature type="chain" id="PRO_5011462587" evidence="1">
    <location>
        <begin position="18"/>
        <end position="238"/>
    </location>
</feature>
<reference evidence="4" key="1">
    <citation type="submission" date="2016-10" db="EMBL/GenBank/DDBJ databases">
        <authorList>
            <person name="Varghese N."/>
            <person name="Submissions S."/>
        </authorList>
    </citation>
    <scope>NUCLEOTIDE SEQUENCE [LARGE SCALE GENOMIC DNA]</scope>
    <source>
        <strain evidence="4">DSM 17616</strain>
    </source>
</reference>
<dbReference type="EMBL" id="FNXF01000014">
    <property type="protein sequence ID" value="SEI05955.1"/>
    <property type="molecule type" value="Genomic_DNA"/>
</dbReference>
<organism evidence="3 4">
    <name type="scientific">Rheinheimera pacifica</name>
    <dbReference type="NCBI Taxonomy" id="173990"/>
    <lineage>
        <taxon>Bacteria</taxon>
        <taxon>Pseudomonadati</taxon>
        <taxon>Pseudomonadota</taxon>
        <taxon>Gammaproteobacteria</taxon>
        <taxon>Chromatiales</taxon>
        <taxon>Chromatiaceae</taxon>
        <taxon>Rheinheimera</taxon>
    </lineage>
</organism>
<accession>A0A1H6N6C0</accession>
<evidence type="ECO:0000313" key="3">
    <source>
        <dbReference type="EMBL" id="SEI05955.1"/>
    </source>
</evidence>
<feature type="domain" description="Solute-binding protein family 3/N-terminal" evidence="2">
    <location>
        <begin position="28"/>
        <end position="233"/>
    </location>
</feature>
<evidence type="ECO:0000259" key="2">
    <source>
        <dbReference type="Pfam" id="PF00497"/>
    </source>
</evidence>
<evidence type="ECO:0000256" key="1">
    <source>
        <dbReference type="SAM" id="SignalP"/>
    </source>
</evidence>
<protein>
    <submittedName>
        <fullName evidence="3">ABC-type amino acid transport substrate-binding protein</fullName>
    </submittedName>
</protein>
<dbReference type="InterPro" id="IPR001638">
    <property type="entry name" value="Solute-binding_3/MltF_N"/>
</dbReference>
<dbReference type="Gene3D" id="3.40.190.10">
    <property type="entry name" value="Periplasmic binding protein-like II"/>
    <property type="match status" value="2"/>
</dbReference>
<keyword evidence="1" id="KW-0732">Signal</keyword>
<dbReference type="Proteomes" id="UP000199371">
    <property type="component" value="Unassembled WGS sequence"/>
</dbReference>
<dbReference type="SUPFAM" id="SSF53850">
    <property type="entry name" value="Periplasmic binding protein-like II"/>
    <property type="match status" value="1"/>
</dbReference>
<feature type="signal peptide" evidence="1">
    <location>
        <begin position="1"/>
        <end position="17"/>
    </location>
</feature>
<dbReference type="STRING" id="173990.SAMN05660691_03193"/>
<keyword evidence="4" id="KW-1185">Reference proteome</keyword>
<evidence type="ECO:0000313" key="4">
    <source>
        <dbReference type="Proteomes" id="UP000199371"/>
    </source>
</evidence>
<name>A0A1H6N6C0_9GAMM</name>
<sequence length="238" mass="27525">MRHLLCFCCFIAVFAAAAEKAVLRMAMPDYPPYTYVEDGQYQGEGYDAFVFIMQHLQRDFHISLVPNYGRAVLDLQNEVIDGLFLASENAERNNMAVFSDPVSITRWTWVWLTQEQTLTPDSSNFASRAIVSAQINSNIYLWLKAQGYRVAGGPNNIRDLFRLLNNRRVDAIMLPEQTALTVIKENNYPLQNYQFKTMRELPFAIYISKRFLEKEPDFMVQLNNAIAEYQQSRKALPQ</sequence>